<evidence type="ECO:0000256" key="2">
    <source>
        <dbReference type="ARBA" id="ARBA00009347"/>
    </source>
</evidence>
<dbReference type="PROSITE" id="PS00073">
    <property type="entry name" value="ACYL_COA_DH_2"/>
    <property type="match status" value="1"/>
</dbReference>
<dbReference type="STRING" id="1120923.SAMN02746095_03578"/>
<dbReference type="Gene3D" id="1.20.140.10">
    <property type="entry name" value="Butyryl-CoA Dehydrogenase, subunit A, domain 3"/>
    <property type="match status" value="1"/>
</dbReference>
<sequence length="543" mass="59573">MQRHATHEVLNQPPPLEDFNAWATDKPLREAVKVYGGCWAEPRLSASGWHVGSARVLDLARQANRFSPELRTHDRYGHRIDEVAFHPAWHELMCMIRADEAHSFGWSQSTPGAHVARAALSYLWAQGEAGVGCPSAMTFASLGALRHAPEMQAAFQAKILSPLYDPRPLPPSQKPALTVAMAMTEKQGGSDLRQIQTQAEPLGGGWYALTGHKWFFSVPVADLFLTLARTPAGPTCFLAQGWRDDGSRNFLLLQRLKEKCGNRSNASSEVEFRGLEARIVGEEGRGIATILEMAHLTRLECALGSAGQIRQALRLALHHASHRSAFGNILQGQPSMANVLADLALESEAATWLAMRAALALDKAPHDEGERILSRLLAPIAKYWICKRAPVFIAEALECHGGNGFIEEYEIARLYRDAPLNGLWEGSGNVICLDVMRALARVPESADLLRHEISRARGAHPELDQWLNTPWPEIKEHNARRLTEHLALGLTASLLLRHAPSATSSAYCATRLERRGGIAFGTLPENVDCAALISRAQGEGEST</sequence>
<keyword evidence="10" id="KW-1185">Reference proteome</keyword>
<dbReference type="InterPro" id="IPR041504">
    <property type="entry name" value="AidB_N"/>
</dbReference>
<proteinExistence type="inferred from homology"/>
<comment type="caution">
    <text evidence="9">The sequence shown here is derived from an EMBL/GenBank/DDBJ whole genome shotgun (WGS) entry which is preliminary data.</text>
</comment>
<keyword evidence="4 5" id="KW-0274">FAD</keyword>
<dbReference type="Pfam" id="PF00441">
    <property type="entry name" value="Acyl-CoA_dh_1"/>
    <property type="match status" value="1"/>
</dbReference>
<name>A0A0D6PHT0_9PROT</name>
<dbReference type="OrthoDB" id="9771038at2"/>
<evidence type="ECO:0000256" key="5">
    <source>
        <dbReference type="RuleBase" id="RU362125"/>
    </source>
</evidence>
<dbReference type="AlphaFoldDB" id="A0A0D6PHT0"/>
<feature type="domain" description="Acyl-CoA dehydrogenase/oxidase C-terminal" evidence="6">
    <location>
        <begin position="284"/>
        <end position="439"/>
    </location>
</feature>
<dbReference type="Pfam" id="PF18158">
    <property type="entry name" value="AidB_N"/>
    <property type="match status" value="1"/>
</dbReference>
<dbReference type="SUPFAM" id="SSF56645">
    <property type="entry name" value="Acyl-CoA dehydrogenase NM domain-like"/>
    <property type="match status" value="1"/>
</dbReference>
<feature type="domain" description="Adaptive response protein AidB N-terminal" evidence="8">
    <location>
        <begin position="11"/>
        <end position="166"/>
    </location>
</feature>
<dbReference type="RefSeq" id="WP_048879599.1">
    <property type="nucleotide sequence ID" value="NZ_BANC01000084.1"/>
</dbReference>
<keyword evidence="5" id="KW-0560">Oxidoreductase</keyword>
<dbReference type="EMBL" id="BANC01000084">
    <property type="protein sequence ID" value="GAN81207.1"/>
    <property type="molecule type" value="Genomic_DNA"/>
</dbReference>
<dbReference type="Gene3D" id="6.10.250.600">
    <property type="match status" value="1"/>
</dbReference>
<accession>A0A0D6PHT0</accession>
<dbReference type="InterPro" id="IPR009075">
    <property type="entry name" value="AcylCo_DH/oxidase_C"/>
</dbReference>
<evidence type="ECO:0000256" key="1">
    <source>
        <dbReference type="ARBA" id="ARBA00001974"/>
    </source>
</evidence>
<comment type="similarity">
    <text evidence="2 5">Belongs to the acyl-CoA dehydrogenase family.</text>
</comment>
<dbReference type="PANTHER" id="PTHR42707:SF3">
    <property type="entry name" value="ACYL-COA DEHYDROGENASE AIDB-RELATED"/>
    <property type="match status" value="1"/>
</dbReference>
<evidence type="ECO:0000256" key="4">
    <source>
        <dbReference type="ARBA" id="ARBA00022827"/>
    </source>
</evidence>
<keyword evidence="3 5" id="KW-0285">Flavoprotein</keyword>
<evidence type="ECO:0000259" key="6">
    <source>
        <dbReference type="Pfam" id="PF00441"/>
    </source>
</evidence>
<protein>
    <submittedName>
        <fullName evidence="9">Acyl-CoA dehydrogenase</fullName>
    </submittedName>
</protein>
<dbReference type="Proteomes" id="UP000032668">
    <property type="component" value="Unassembled WGS sequence"/>
</dbReference>
<dbReference type="InterPro" id="IPR036250">
    <property type="entry name" value="AcylCo_DH-like_C"/>
</dbReference>
<evidence type="ECO:0000259" key="8">
    <source>
        <dbReference type="Pfam" id="PF18158"/>
    </source>
</evidence>
<dbReference type="PANTHER" id="PTHR42707">
    <property type="entry name" value="ACYL-COA DEHYDROGENASE"/>
    <property type="match status" value="1"/>
</dbReference>
<dbReference type="GO" id="GO:0003995">
    <property type="term" value="F:acyl-CoA dehydrogenase activity"/>
    <property type="evidence" value="ECO:0007669"/>
    <property type="project" value="InterPro"/>
</dbReference>
<dbReference type="InterPro" id="IPR006091">
    <property type="entry name" value="Acyl-CoA_Oxase/DH_mid-dom"/>
</dbReference>
<comment type="cofactor">
    <cofactor evidence="1 5">
        <name>FAD</name>
        <dbReference type="ChEBI" id="CHEBI:57692"/>
    </cofactor>
</comment>
<evidence type="ECO:0000259" key="7">
    <source>
        <dbReference type="Pfam" id="PF02770"/>
    </source>
</evidence>
<dbReference type="InterPro" id="IPR009100">
    <property type="entry name" value="AcylCoA_DH/oxidase_NM_dom_sf"/>
</dbReference>
<evidence type="ECO:0000256" key="3">
    <source>
        <dbReference type="ARBA" id="ARBA00022630"/>
    </source>
</evidence>
<feature type="domain" description="Acyl-CoA oxidase/dehydrogenase middle" evidence="7">
    <location>
        <begin position="180"/>
        <end position="273"/>
    </location>
</feature>
<organism evidence="9 10">
    <name type="scientific">Acidocella aminolytica 101 = DSM 11237</name>
    <dbReference type="NCBI Taxonomy" id="1120923"/>
    <lineage>
        <taxon>Bacteria</taxon>
        <taxon>Pseudomonadati</taxon>
        <taxon>Pseudomonadota</taxon>
        <taxon>Alphaproteobacteria</taxon>
        <taxon>Acetobacterales</taxon>
        <taxon>Acidocellaceae</taxon>
        <taxon>Acidocella</taxon>
    </lineage>
</organism>
<gene>
    <name evidence="9" type="ORF">Aam_086_011</name>
</gene>
<dbReference type="SUPFAM" id="SSF47203">
    <property type="entry name" value="Acyl-CoA dehydrogenase C-terminal domain-like"/>
    <property type="match status" value="1"/>
</dbReference>
<dbReference type="InterPro" id="IPR052904">
    <property type="entry name" value="Acyl-CoA_dehydrogenase-like"/>
</dbReference>
<dbReference type="InterPro" id="IPR006089">
    <property type="entry name" value="Acyl-CoA_DH_CS"/>
</dbReference>
<dbReference type="Pfam" id="PF02770">
    <property type="entry name" value="Acyl-CoA_dh_M"/>
    <property type="match status" value="1"/>
</dbReference>
<evidence type="ECO:0000313" key="9">
    <source>
        <dbReference type="EMBL" id="GAN81207.1"/>
    </source>
</evidence>
<dbReference type="Gene3D" id="2.40.110.20">
    <property type="match status" value="1"/>
</dbReference>
<reference evidence="9 10" key="1">
    <citation type="submission" date="2012-11" db="EMBL/GenBank/DDBJ databases">
        <title>Whole genome sequence of Acidocella aminolytica 101 = DSM 11237.</title>
        <authorList>
            <person name="Azuma Y."/>
            <person name="Higashiura N."/>
            <person name="Hirakawa H."/>
            <person name="Matsushita K."/>
        </authorList>
    </citation>
    <scope>NUCLEOTIDE SEQUENCE [LARGE SCALE GENOMIC DNA]</scope>
    <source>
        <strain evidence="10">101 / DSM 11237</strain>
    </source>
</reference>
<evidence type="ECO:0000313" key="10">
    <source>
        <dbReference type="Proteomes" id="UP000032668"/>
    </source>
</evidence>